<evidence type="ECO:0000313" key="2">
    <source>
        <dbReference type="Proteomes" id="UP001189429"/>
    </source>
</evidence>
<gene>
    <name evidence="1" type="ORF">PCOR1329_LOCUS34420</name>
</gene>
<dbReference type="Proteomes" id="UP001189429">
    <property type="component" value="Unassembled WGS sequence"/>
</dbReference>
<name>A0ABN9T141_9DINO</name>
<dbReference type="EMBL" id="CAUYUJ010014227">
    <property type="protein sequence ID" value="CAK0838474.1"/>
    <property type="molecule type" value="Genomic_DNA"/>
</dbReference>
<accession>A0ABN9T141</accession>
<evidence type="ECO:0000313" key="1">
    <source>
        <dbReference type="EMBL" id="CAK0838474.1"/>
    </source>
</evidence>
<proteinExistence type="predicted"/>
<protein>
    <submittedName>
        <fullName evidence="1">Uncharacterized protein</fullName>
    </submittedName>
</protein>
<reference evidence="1" key="1">
    <citation type="submission" date="2023-10" db="EMBL/GenBank/DDBJ databases">
        <authorList>
            <person name="Chen Y."/>
            <person name="Shah S."/>
            <person name="Dougan E. K."/>
            <person name="Thang M."/>
            <person name="Chan C."/>
        </authorList>
    </citation>
    <scope>NUCLEOTIDE SEQUENCE [LARGE SCALE GENOMIC DNA]</scope>
</reference>
<comment type="caution">
    <text evidence="1">The sequence shown here is derived from an EMBL/GenBank/DDBJ whole genome shotgun (WGS) entry which is preliminary data.</text>
</comment>
<organism evidence="1 2">
    <name type="scientific">Prorocentrum cordatum</name>
    <dbReference type="NCBI Taxonomy" id="2364126"/>
    <lineage>
        <taxon>Eukaryota</taxon>
        <taxon>Sar</taxon>
        <taxon>Alveolata</taxon>
        <taxon>Dinophyceae</taxon>
        <taxon>Prorocentrales</taxon>
        <taxon>Prorocentraceae</taxon>
        <taxon>Prorocentrum</taxon>
    </lineage>
</organism>
<sequence>MTTYPGTKVLLQAAREHVAGELRDGNTDNMFRAAADIFEAKFEMAFDSAEAWLQTGNGGAAHDRKSMGEAINHVRTFACELMQFVTKWSTSSIQRRAGQVMELLGTCMEIVLLATHCGMEVADREIAAACAAARAERGVFVGGEATELVEVPTGEGSVPTLGLPALPTELPSADGMALPVDAEPRPQTCDVLAAIGKAAPASASTFEEIASVAEILGRVRRHLESRLGGAGAGVLEERLHDARVLGDISSCQKWTSTAFTYIGAGIKLFRKQAPTIVNGVVDDVVLESPYYHCLATFCNLHVSMGGGPRALPAPTCGSMLESSSVIAATTSVLNDFVASFGQDLHGARAQQCMELWVAVVTDFTFAVNPMHPESLMAMKLSEVVPLIIPESKFALLEGPLSALSSDDDFGKVLGQQPFKKCLGVVEAFVEKIGESTLVVPCCRHVGVETASPIKADWGVHALKVLSAARGAILALSAMQKHLIVPAESVGAVQMPEAAFFGVLTSAPAQLAAELEVLGILLESEISLEFEKVGLQIVFPLPLLRQWTESMGLFAARCNELLLQCWAGIVERATETLEAACPTWQACFDAQGFNEVVSEKTVVGKSGPVVKAHKNLHDLLSKLASSGRTLRVSPALKDHPVTAASISTAIKTMSLAHTANFIIKGATITHAYKNHEDGPDVAKDFLKNHASYKGDPSAVADSFGFLGCARRLIASRGGPPRAQESEDARQVRGRWGCRRREGGDRLFRGAAFHRPAFARRCFIGL</sequence>
<keyword evidence="2" id="KW-1185">Reference proteome</keyword>